<evidence type="ECO:0000256" key="3">
    <source>
        <dbReference type="ARBA" id="ARBA00007681"/>
    </source>
</evidence>
<evidence type="ECO:0000256" key="6">
    <source>
        <dbReference type="ARBA" id="ARBA00023065"/>
    </source>
</evidence>
<dbReference type="Gene3D" id="3.40.1380.10">
    <property type="match status" value="1"/>
</dbReference>
<evidence type="ECO:0000256" key="4">
    <source>
        <dbReference type="ARBA" id="ARBA00022448"/>
    </source>
</evidence>
<dbReference type="Pfam" id="PF00231">
    <property type="entry name" value="ATP-synt"/>
    <property type="match status" value="1"/>
</dbReference>
<dbReference type="GO" id="GO:0045259">
    <property type="term" value="C:proton-transporting ATP synthase complex"/>
    <property type="evidence" value="ECO:0007669"/>
    <property type="project" value="UniProtKB-KW"/>
</dbReference>
<dbReference type="CDD" id="cd12151">
    <property type="entry name" value="F1-ATPase_gamma"/>
    <property type="match status" value="1"/>
</dbReference>
<dbReference type="NCBIfam" id="TIGR01146">
    <property type="entry name" value="ATPsyn_F1gamma"/>
    <property type="match status" value="1"/>
</dbReference>
<sequence length="296" mass="32700">MPSTREIRRRMRAVKNLGQVTKSMQMVASSKMRRAQDRVAESRPYADQLRALVSRLANASGEDFGDEAALLKQRSVRKIGLLLIAPDRGMCGALPSNVNRKAASGVLELQNKLADGGQKPGVDYIAVGRRGRDFIVRSQQNLIAEFTNYGDRPALTDASAIAQVAVDAFLKEEVDVVYLVYPEFVNTVIQRPTLVQLLPVQPPEDQGDQQAQVDYIYEPGPKELLQALLPRYIDVQVYQAMLETIASFYSAQMVAMKNATDNANEVLQDLTLTYNKARQASITTQILEVVSGAEAL</sequence>
<keyword evidence="4 10" id="KW-0813">Transport</keyword>
<keyword evidence="12" id="KW-1185">Reference proteome</keyword>
<reference evidence="11 12" key="1">
    <citation type="submission" date="2019-01" db="EMBL/GenBank/DDBJ databases">
        <title>Ktedonosporobacter rubrisoli SCAWS-G2.</title>
        <authorList>
            <person name="Huang Y."/>
            <person name="Yan B."/>
        </authorList>
    </citation>
    <scope>NUCLEOTIDE SEQUENCE [LARGE SCALE GENOMIC DNA]</scope>
    <source>
        <strain evidence="11 12">SCAWS-G2</strain>
    </source>
</reference>
<dbReference type="InterPro" id="IPR035968">
    <property type="entry name" value="ATP_synth_F1_ATPase_gsu"/>
</dbReference>
<dbReference type="Gene3D" id="1.10.287.80">
    <property type="entry name" value="ATP synthase, gamma subunit, helix hairpin domain"/>
    <property type="match status" value="2"/>
</dbReference>
<dbReference type="HAMAP" id="MF_00815">
    <property type="entry name" value="ATP_synth_gamma_bact"/>
    <property type="match status" value="1"/>
</dbReference>
<evidence type="ECO:0000256" key="8">
    <source>
        <dbReference type="ARBA" id="ARBA00023196"/>
    </source>
</evidence>
<comment type="similarity">
    <text evidence="3 10">Belongs to the ATPase gamma chain family.</text>
</comment>
<dbReference type="GO" id="GO:0005524">
    <property type="term" value="F:ATP binding"/>
    <property type="evidence" value="ECO:0007669"/>
    <property type="project" value="UniProtKB-UniRule"/>
</dbReference>
<comment type="subcellular location">
    <subcellularLocation>
        <location evidence="10">Cell membrane</location>
        <topology evidence="10">Peripheral membrane protein</topology>
    </subcellularLocation>
    <subcellularLocation>
        <location evidence="2">Membrane</location>
        <topology evidence="2">Peripheral membrane protein</topology>
    </subcellularLocation>
</comment>
<evidence type="ECO:0000256" key="2">
    <source>
        <dbReference type="ARBA" id="ARBA00004170"/>
    </source>
</evidence>
<evidence type="ECO:0000256" key="7">
    <source>
        <dbReference type="ARBA" id="ARBA00023136"/>
    </source>
</evidence>
<accession>A0A4P6JWB3</accession>
<gene>
    <name evidence="10 11" type="primary">atpG</name>
    <name evidence="11" type="ORF">EPA93_28770</name>
</gene>
<comment type="function">
    <text evidence="1 10">Produces ATP from ADP in the presence of a proton gradient across the membrane. The gamma chain is believed to be important in regulating ATPase activity and the flow of protons through the CF(0) complex.</text>
</comment>
<dbReference type="PANTHER" id="PTHR11693:SF22">
    <property type="entry name" value="ATP SYNTHASE SUBUNIT GAMMA, MITOCHONDRIAL"/>
    <property type="match status" value="1"/>
</dbReference>
<dbReference type="GO" id="GO:0005886">
    <property type="term" value="C:plasma membrane"/>
    <property type="evidence" value="ECO:0007669"/>
    <property type="project" value="UniProtKB-SubCell"/>
</dbReference>
<keyword evidence="8 10" id="KW-0139">CF(1)</keyword>
<evidence type="ECO:0000313" key="12">
    <source>
        <dbReference type="Proteomes" id="UP000290365"/>
    </source>
</evidence>
<dbReference type="AlphaFoldDB" id="A0A4P6JWB3"/>
<evidence type="ECO:0000256" key="5">
    <source>
        <dbReference type="ARBA" id="ARBA00022781"/>
    </source>
</evidence>
<evidence type="ECO:0000256" key="1">
    <source>
        <dbReference type="ARBA" id="ARBA00003456"/>
    </source>
</evidence>
<dbReference type="GO" id="GO:0046933">
    <property type="term" value="F:proton-transporting ATP synthase activity, rotational mechanism"/>
    <property type="evidence" value="ECO:0007669"/>
    <property type="project" value="UniProtKB-UniRule"/>
</dbReference>
<keyword evidence="6 10" id="KW-0406">Ion transport</keyword>
<keyword evidence="7 10" id="KW-0472">Membrane</keyword>
<keyword evidence="10" id="KW-1003">Cell membrane</keyword>
<organism evidence="11 12">
    <name type="scientific">Ktedonosporobacter rubrisoli</name>
    <dbReference type="NCBI Taxonomy" id="2509675"/>
    <lineage>
        <taxon>Bacteria</taxon>
        <taxon>Bacillati</taxon>
        <taxon>Chloroflexota</taxon>
        <taxon>Ktedonobacteria</taxon>
        <taxon>Ktedonobacterales</taxon>
        <taxon>Ktedonosporobacteraceae</taxon>
        <taxon>Ktedonosporobacter</taxon>
    </lineage>
</organism>
<dbReference type="SUPFAM" id="SSF52943">
    <property type="entry name" value="ATP synthase (F1-ATPase), gamma subunit"/>
    <property type="match status" value="1"/>
</dbReference>
<dbReference type="OrthoDB" id="9812769at2"/>
<name>A0A4P6JWB3_KTERU</name>
<protein>
    <recommendedName>
        <fullName evidence="10">ATP synthase gamma chain</fullName>
    </recommendedName>
    <alternativeName>
        <fullName evidence="10">ATP synthase F1 sector gamma subunit</fullName>
    </alternativeName>
    <alternativeName>
        <fullName evidence="10">F-ATPase gamma subunit</fullName>
    </alternativeName>
</protein>
<comment type="subunit">
    <text evidence="10">F-type ATPases have 2 components, CF(1) - the catalytic core - and CF(0) - the membrane proton channel. CF(1) has five subunits: alpha(3), beta(3), gamma(1), delta(1), epsilon(1). CF(0) has three main subunits: a, b and c.</text>
</comment>
<dbReference type="KEGG" id="kbs:EPA93_28770"/>
<dbReference type="InterPro" id="IPR000131">
    <property type="entry name" value="ATP_synth_F1_gsu"/>
</dbReference>
<keyword evidence="9 10" id="KW-0066">ATP synthesis</keyword>
<dbReference type="EMBL" id="CP035758">
    <property type="protein sequence ID" value="QBD79755.1"/>
    <property type="molecule type" value="Genomic_DNA"/>
</dbReference>
<dbReference type="Proteomes" id="UP000290365">
    <property type="component" value="Chromosome"/>
</dbReference>
<evidence type="ECO:0000313" key="11">
    <source>
        <dbReference type="EMBL" id="QBD79755.1"/>
    </source>
</evidence>
<evidence type="ECO:0000256" key="10">
    <source>
        <dbReference type="HAMAP-Rule" id="MF_00815"/>
    </source>
</evidence>
<proteinExistence type="inferred from homology"/>
<keyword evidence="5 10" id="KW-0375">Hydrogen ion transport</keyword>
<evidence type="ECO:0000256" key="9">
    <source>
        <dbReference type="ARBA" id="ARBA00023310"/>
    </source>
</evidence>
<dbReference type="RefSeq" id="WP_129890821.1">
    <property type="nucleotide sequence ID" value="NZ_CP035758.1"/>
</dbReference>
<dbReference type="PRINTS" id="PR00126">
    <property type="entry name" value="ATPASEGAMMA"/>
</dbReference>
<dbReference type="GO" id="GO:0042777">
    <property type="term" value="P:proton motive force-driven plasma membrane ATP synthesis"/>
    <property type="evidence" value="ECO:0007669"/>
    <property type="project" value="UniProtKB-UniRule"/>
</dbReference>
<dbReference type="PANTHER" id="PTHR11693">
    <property type="entry name" value="ATP SYNTHASE GAMMA CHAIN"/>
    <property type="match status" value="1"/>
</dbReference>